<dbReference type="GO" id="GO:0051920">
    <property type="term" value="F:peroxiredoxin activity"/>
    <property type="evidence" value="ECO:0007669"/>
    <property type="project" value="InterPro"/>
</dbReference>
<dbReference type="AlphaFoldDB" id="A0A7X9STH8"/>
<organism evidence="2 3">
    <name type="scientific">Clostridium beijerinckii</name>
    <name type="common">Clostridium MP</name>
    <dbReference type="NCBI Taxonomy" id="1520"/>
    <lineage>
        <taxon>Bacteria</taxon>
        <taxon>Bacillati</taxon>
        <taxon>Bacillota</taxon>
        <taxon>Clostridia</taxon>
        <taxon>Eubacteriales</taxon>
        <taxon>Clostridiaceae</taxon>
        <taxon>Clostridium</taxon>
    </lineage>
</organism>
<dbReference type="PANTHER" id="PTHR33930:SF2">
    <property type="entry name" value="BLR3452 PROTEIN"/>
    <property type="match status" value="1"/>
</dbReference>
<comment type="caution">
    <text evidence="2">The sequence shown here is derived from an EMBL/GenBank/DDBJ whole genome shotgun (WGS) entry which is preliminary data.</text>
</comment>
<gene>
    <name evidence="2" type="ORF">HF849_24240</name>
</gene>
<dbReference type="InterPro" id="IPR004675">
    <property type="entry name" value="AhpD_core"/>
</dbReference>
<evidence type="ECO:0000313" key="3">
    <source>
        <dbReference type="Proteomes" id="UP000587880"/>
    </source>
</evidence>
<evidence type="ECO:0000313" key="2">
    <source>
        <dbReference type="EMBL" id="NMF07785.1"/>
    </source>
</evidence>
<accession>A0A7X9STH8</accession>
<dbReference type="EMBL" id="JABAGD010000079">
    <property type="protein sequence ID" value="NMF07785.1"/>
    <property type="molecule type" value="Genomic_DNA"/>
</dbReference>
<reference evidence="2 3" key="1">
    <citation type="submission" date="2020-04" db="EMBL/GenBank/DDBJ databases">
        <authorList>
            <person name="Hitch T.C.A."/>
            <person name="Wylensek D."/>
            <person name="Clavel T."/>
        </authorList>
    </citation>
    <scope>NUCLEOTIDE SEQUENCE [LARGE SCALE GENOMIC DNA]</scope>
    <source>
        <strain evidence="2 3">WB01_NA02</strain>
    </source>
</reference>
<sequence>MNIEEMKEYRKEYNLKLIQTDDFFKEFGELDDKTYSAGAIDKKHKELMGLAISVVSRCNECICYHIEGCMDTGASMQEIMEAIKIGVIGGGSITYPNARFAMKVLEKFISKE</sequence>
<proteinExistence type="predicted"/>
<dbReference type="Pfam" id="PF02627">
    <property type="entry name" value="CMD"/>
    <property type="match status" value="1"/>
</dbReference>
<evidence type="ECO:0000259" key="1">
    <source>
        <dbReference type="Pfam" id="PF02627"/>
    </source>
</evidence>
<dbReference type="InterPro" id="IPR029032">
    <property type="entry name" value="AhpD-like"/>
</dbReference>
<dbReference type="NCBIfam" id="TIGR00778">
    <property type="entry name" value="ahpD_dom"/>
    <property type="match status" value="1"/>
</dbReference>
<feature type="domain" description="Carboxymuconolactone decarboxylase-like" evidence="1">
    <location>
        <begin position="22"/>
        <end position="101"/>
    </location>
</feature>
<name>A0A7X9STH8_CLOBE</name>
<dbReference type="PANTHER" id="PTHR33930">
    <property type="entry name" value="ALKYL HYDROPEROXIDE REDUCTASE AHPD"/>
    <property type="match status" value="1"/>
</dbReference>
<protein>
    <submittedName>
        <fullName evidence="2">Carboxymuconolactone decarboxylase family protein</fullName>
    </submittedName>
</protein>
<dbReference type="SUPFAM" id="SSF69118">
    <property type="entry name" value="AhpD-like"/>
    <property type="match status" value="1"/>
</dbReference>
<dbReference type="Proteomes" id="UP000587880">
    <property type="component" value="Unassembled WGS sequence"/>
</dbReference>
<dbReference type="InterPro" id="IPR003779">
    <property type="entry name" value="CMD-like"/>
</dbReference>
<dbReference type="Gene3D" id="1.20.1290.10">
    <property type="entry name" value="AhpD-like"/>
    <property type="match status" value="1"/>
</dbReference>